<evidence type="ECO:0000313" key="2">
    <source>
        <dbReference type="EMBL" id="RRT41300.1"/>
    </source>
</evidence>
<dbReference type="AlphaFoldDB" id="A0A426XPC1"/>
<name>A0A426XPC1_ENSVE</name>
<feature type="region of interest" description="Disordered" evidence="1">
    <location>
        <begin position="53"/>
        <end position="76"/>
    </location>
</feature>
<protein>
    <submittedName>
        <fullName evidence="2">Uncharacterized protein</fullName>
    </submittedName>
</protein>
<dbReference type="Proteomes" id="UP000287651">
    <property type="component" value="Unassembled WGS sequence"/>
</dbReference>
<accession>A0A426XPC1</accession>
<organism evidence="2 3">
    <name type="scientific">Ensete ventricosum</name>
    <name type="common">Abyssinian banana</name>
    <name type="synonym">Musa ensete</name>
    <dbReference type="NCBI Taxonomy" id="4639"/>
    <lineage>
        <taxon>Eukaryota</taxon>
        <taxon>Viridiplantae</taxon>
        <taxon>Streptophyta</taxon>
        <taxon>Embryophyta</taxon>
        <taxon>Tracheophyta</taxon>
        <taxon>Spermatophyta</taxon>
        <taxon>Magnoliopsida</taxon>
        <taxon>Liliopsida</taxon>
        <taxon>Zingiberales</taxon>
        <taxon>Musaceae</taxon>
        <taxon>Ensete</taxon>
    </lineage>
</organism>
<sequence>MAAHNGVGIPIKVLGEYRVEAIEQLDLEDEGYGTGKGLRHREEMSSSWVLGEEEKPTTKVAGLHEEGSRRCRSSIE</sequence>
<gene>
    <name evidence="2" type="ORF">B296_00057929</name>
</gene>
<evidence type="ECO:0000256" key="1">
    <source>
        <dbReference type="SAM" id="MobiDB-lite"/>
    </source>
</evidence>
<reference evidence="2 3" key="1">
    <citation type="journal article" date="2014" name="Agronomy (Basel)">
        <title>A Draft Genome Sequence for Ensete ventricosum, the Drought-Tolerant Tree Against Hunger.</title>
        <authorList>
            <person name="Harrison J."/>
            <person name="Moore K.A."/>
            <person name="Paszkiewicz K."/>
            <person name="Jones T."/>
            <person name="Grant M."/>
            <person name="Ambacheew D."/>
            <person name="Muzemil S."/>
            <person name="Studholme D.J."/>
        </authorList>
    </citation>
    <scope>NUCLEOTIDE SEQUENCE [LARGE SCALE GENOMIC DNA]</scope>
</reference>
<comment type="caution">
    <text evidence="2">The sequence shown here is derived from an EMBL/GenBank/DDBJ whole genome shotgun (WGS) entry which is preliminary data.</text>
</comment>
<proteinExistence type="predicted"/>
<dbReference type="EMBL" id="AMZH03018679">
    <property type="protein sequence ID" value="RRT41300.1"/>
    <property type="molecule type" value="Genomic_DNA"/>
</dbReference>
<evidence type="ECO:0000313" key="3">
    <source>
        <dbReference type="Proteomes" id="UP000287651"/>
    </source>
</evidence>